<evidence type="ECO:0000256" key="1">
    <source>
        <dbReference type="ARBA" id="ARBA00022679"/>
    </source>
</evidence>
<evidence type="ECO:0000259" key="3">
    <source>
        <dbReference type="Pfam" id="PF00534"/>
    </source>
</evidence>
<comment type="caution">
    <text evidence="4">The sequence shown here is derived from an EMBL/GenBank/DDBJ whole genome shotgun (WGS) entry which is preliminary data.</text>
</comment>
<dbReference type="PANTHER" id="PTHR12526:SF627">
    <property type="entry name" value="D-RHAMNOSYLTRANSFERASE WBPZ"/>
    <property type="match status" value="1"/>
</dbReference>
<feature type="compositionally biased region" description="Basic and acidic residues" evidence="2">
    <location>
        <begin position="446"/>
        <end position="481"/>
    </location>
</feature>
<dbReference type="InterPro" id="IPR001296">
    <property type="entry name" value="Glyco_trans_1"/>
</dbReference>
<feature type="region of interest" description="Disordered" evidence="2">
    <location>
        <begin position="427"/>
        <end position="500"/>
    </location>
</feature>
<reference evidence="5" key="1">
    <citation type="journal article" date="2019" name="Int. J. Syst. Evol. Microbiol.">
        <title>The Global Catalogue of Microorganisms (GCM) 10K type strain sequencing project: providing services to taxonomists for standard genome sequencing and annotation.</title>
        <authorList>
            <consortium name="The Broad Institute Genomics Platform"/>
            <consortium name="The Broad Institute Genome Sequencing Center for Infectious Disease"/>
            <person name="Wu L."/>
            <person name="Ma J."/>
        </authorList>
    </citation>
    <scope>NUCLEOTIDE SEQUENCE [LARGE SCALE GENOMIC DNA]</scope>
    <source>
        <strain evidence="5">JCM 9373</strain>
    </source>
</reference>
<proteinExistence type="predicted"/>
<dbReference type="Gene3D" id="3.40.50.2000">
    <property type="entry name" value="Glycogen Phosphorylase B"/>
    <property type="match status" value="2"/>
</dbReference>
<feature type="domain" description="Glycosyl transferase family 1" evidence="3">
    <location>
        <begin position="241"/>
        <end position="397"/>
    </location>
</feature>
<dbReference type="PANTHER" id="PTHR12526">
    <property type="entry name" value="GLYCOSYLTRANSFERASE"/>
    <property type="match status" value="1"/>
</dbReference>
<accession>A0ABP6N4A5</accession>
<gene>
    <name evidence="4" type="ORF">GCM10010466_27020</name>
</gene>
<dbReference type="Pfam" id="PF00534">
    <property type="entry name" value="Glycos_transf_1"/>
    <property type="match status" value="1"/>
</dbReference>
<dbReference type="SUPFAM" id="SSF53756">
    <property type="entry name" value="UDP-Glycosyltransferase/glycogen phosphorylase"/>
    <property type="match status" value="1"/>
</dbReference>
<keyword evidence="1" id="KW-0808">Transferase</keyword>
<protein>
    <recommendedName>
        <fullName evidence="3">Glycosyl transferase family 1 domain-containing protein</fullName>
    </recommendedName>
</protein>
<evidence type="ECO:0000313" key="4">
    <source>
        <dbReference type="EMBL" id="GAA3134776.1"/>
    </source>
</evidence>
<sequence>MAGRPAGRSAQEIRRLAARSALRLLRAVNDRRARRAPAPDAGTVRIILQHAYGMGGTIRTVLNLAGHLARERDVEIISVVRAAKEPFFPVPPGVRVSFLDDRTAPAGPLARLLSRFPSLLVPEQERVHHALTLWTDLCLVRRLRSLRSGVVISTRPAFNLVTALFAPPEVITIGQEHVTYGVHAPEILRLARRRYGRLDAFVTLTRADLKEYARLLRADPPRRLVRIPNAVPDLAGDVSRLEEKVVAAAGRLVHAKGFDRLVSAWKHVAARHPDWVLRIYGAGTRTAEEKLRARIEEAGLSGKVQLMGRAAEIGVEFSKASVYVVSSRYEGFGMTILEAMSKGVPVVSFDCPHGPGEIITHEEDGLLVRSKKPEALAAAVCRLIEDRALRLRLGRNALRTAAGYDLGSVGAQWDALLDDLAAARAAREGTGGPRAREPLHGPGEGRAVEHPTVEHEHAGHGGHAEHAGHTGCAERGEDAGHGHGRGRALPRDPVPHPALR</sequence>
<keyword evidence="5" id="KW-1185">Reference proteome</keyword>
<dbReference type="Proteomes" id="UP001500320">
    <property type="component" value="Unassembled WGS sequence"/>
</dbReference>
<dbReference type="EMBL" id="BAAAUT010000019">
    <property type="protein sequence ID" value="GAA3134776.1"/>
    <property type="molecule type" value="Genomic_DNA"/>
</dbReference>
<dbReference type="RefSeq" id="WP_344859325.1">
    <property type="nucleotide sequence ID" value="NZ_BAAAUT010000019.1"/>
</dbReference>
<evidence type="ECO:0000256" key="2">
    <source>
        <dbReference type="SAM" id="MobiDB-lite"/>
    </source>
</evidence>
<organism evidence="4 5">
    <name type="scientific">Planomonospora alba</name>
    <dbReference type="NCBI Taxonomy" id="161354"/>
    <lineage>
        <taxon>Bacteria</taxon>
        <taxon>Bacillati</taxon>
        <taxon>Actinomycetota</taxon>
        <taxon>Actinomycetes</taxon>
        <taxon>Streptosporangiales</taxon>
        <taxon>Streptosporangiaceae</taxon>
        <taxon>Planomonospora</taxon>
    </lineage>
</organism>
<name>A0ABP6N4A5_9ACTN</name>
<evidence type="ECO:0000313" key="5">
    <source>
        <dbReference type="Proteomes" id="UP001500320"/>
    </source>
</evidence>
<dbReference type="CDD" id="cd03820">
    <property type="entry name" value="GT4_AmsD-like"/>
    <property type="match status" value="1"/>
</dbReference>